<feature type="domain" description="Phosphatidic acid phosphatase type 2/haloperoxidase" evidence="15">
    <location>
        <begin position="72"/>
        <end position="182"/>
    </location>
</feature>
<protein>
    <recommendedName>
        <fullName evidence="11">Lipopolysaccharide heptosyltransferase 1</fullName>
        <ecNumber evidence="10">2.4.99.23</ecNumber>
    </recommendedName>
    <alternativeName>
        <fullName evidence="12">ADP-heptose:lipopolysaccharide heptosyltransferase I</fullName>
    </alternativeName>
</protein>
<evidence type="ECO:0000256" key="1">
    <source>
        <dbReference type="ARBA" id="ARBA00004515"/>
    </source>
</evidence>
<keyword evidence="3" id="KW-1003">Cell membrane</keyword>
<comment type="catalytic activity">
    <reaction evidence="13">
        <text>an alpha-Kdo-(2-&gt;4)-alpha-Kdo-(2-&gt;6)-lipid A + ADP-L-glycero-beta-D-manno-heptose = an L-alpha-D-Hep-(1-&gt;5)-[alpha-Kdo-(2-&gt;4)]-alpha-Kdo-(2-&gt;6)-lipid A + ADP + H(+)</text>
        <dbReference type="Rhea" id="RHEA:74067"/>
        <dbReference type="ChEBI" id="CHEBI:15378"/>
        <dbReference type="ChEBI" id="CHEBI:61506"/>
        <dbReference type="ChEBI" id="CHEBI:176431"/>
        <dbReference type="ChEBI" id="CHEBI:193068"/>
        <dbReference type="ChEBI" id="CHEBI:456216"/>
        <dbReference type="EC" id="2.4.99.23"/>
    </reaction>
</comment>
<keyword evidence="7" id="KW-0448">Lipopolysaccharide biosynthesis</keyword>
<evidence type="ECO:0000256" key="5">
    <source>
        <dbReference type="ARBA" id="ARBA00022676"/>
    </source>
</evidence>
<dbReference type="InterPro" id="IPR000326">
    <property type="entry name" value="PAP2/HPO"/>
</dbReference>
<dbReference type="PANTHER" id="PTHR30160">
    <property type="entry name" value="TETRAACYLDISACCHARIDE 4'-KINASE-RELATED"/>
    <property type="match status" value="1"/>
</dbReference>
<keyword evidence="8 14" id="KW-0472">Membrane</keyword>
<dbReference type="SUPFAM" id="SSF48317">
    <property type="entry name" value="Acid phosphatase/Vanadium-dependent haloperoxidase"/>
    <property type="match status" value="1"/>
</dbReference>
<dbReference type="SUPFAM" id="SSF53756">
    <property type="entry name" value="UDP-Glycosyltransferase/glycogen phosphorylase"/>
    <property type="match status" value="1"/>
</dbReference>
<sequence length="565" mass="63336">MPIDLETVETKTNLDTLMEFEIAVLYWIRENLQFSTLDAFVVAMNDKQIYLLPGLVAVFSLIYIKKGKGLYYIGTALAAVLVADFIVHQVLKPLFARPRPCHDLEFLVSLVTCSHSYSLPSSQAANLFAFATVTACFFRRSAIFVFLFALGGCISKLYQGVHYPSDVLLGMVVGTGMGFFFYKLSPQDWDLSAEVLPLNGPNWNIQRILLVRLSSLGDVIHTLPALRTLRQAFPNARITWVVEDKFKDVLHANPDLDEILVVRTRDWRKQPNLATLKEVKAFYRELRGRHFDLAIDIQGLIKTGVLAALSGAPLRVGFHRRDCREQWNALFTNIKVPEIGRGAHVVEKNLSMIRALGARKTSHEFPVRIPEQAESRAQSFIQSHPELGQRPIVVLHSGVGYKTKQWDLDRFARLGDRIYSELGANVLLTWGPGEQDKVGRLSQQMQHPHWVAPPSSLHESMALFNKACLFVGGDTGTLHLCVALGIPTVSLFGPTDPVYNGPFGTTHQVIVKKLPCSFCYKRTCPTHNECMDGITVDEVFETVRTRLNGSAHPEASRNQTQLKID</sequence>
<dbReference type="PANTHER" id="PTHR30160:SF19">
    <property type="entry name" value="LIPOPOLYSACCHARIDE HEPTOSYLTRANSFERASE 1"/>
    <property type="match status" value="1"/>
</dbReference>
<feature type="transmembrane region" description="Helical" evidence="14">
    <location>
        <begin position="71"/>
        <end position="91"/>
    </location>
</feature>
<accession>A0ABN8W3M9</accession>
<keyword evidence="6 16" id="KW-0808">Transferase</keyword>
<evidence type="ECO:0000256" key="6">
    <source>
        <dbReference type="ARBA" id="ARBA00022679"/>
    </source>
</evidence>
<organism evidence="16 17">
    <name type="scientific">Nitrospina watsonii</name>
    <dbReference type="NCBI Taxonomy" id="1323948"/>
    <lineage>
        <taxon>Bacteria</taxon>
        <taxon>Pseudomonadati</taxon>
        <taxon>Nitrospinota/Tectimicrobiota group</taxon>
        <taxon>Nitrospinota</taxon>
        <taxon>Nitrospinia</taxon>
        <taxon>Nitrospinales</taxon>
        <taxon>Nitrospinaceae</taxon>
        <taxon>Nitrospina</taxon>
    </lineage>
</organism>
<evidence type="ECO:0000256" key="2">
    <source>
        <dbReference type="ARBA" id="ARBA00004713"/>
    </source>
</evidence>
<evidence type="ECO:0000313" key="17">
    <source>
        <dbReference type="Proteomes" id="UP001157733"/>
    </source>
</evidence>
<dbReference type="EMBL" id="OX336137">
    <property type="protein sequence ID" value="CAI2717961.1"/>
    <property type="molecule type" value="Genomic_DNA"/>
</dbReference>
<keyword evidence="17" id="KW-1185">Reference proteome</keyword>
<dbReference type="SMART" id="SM00014">
    <property type="entry name" value="acidPPc"/>
    <property type="match status" value="1"/>
</dbReference>
<keyword evidence="5 16" id="KW-0328">Glycosyltransferase</keyword>
<evidence type="ECO:0000256" key="7">
    <source>
        <dbReference type="ARBA" id="ARBA00022985"/>
    </source>
</evidence>
<feature type="transmembrane region" description="Helical" evidence="14">
    <location>
        <begin position="163"/>
        <end position="182"/>
    </location>
</feature>
<keyword evidence="14" id="KW-0812">Transmembrane</keyword>
<dbReference type="NCBIfam" id="TIGR02193">
    <property type="entry name" value="heptsyl_trn_I"/>
    <property type="match status" value="1"/>
</dbReference>
<evidence type="ECO:0000256" key="4">
    <source>
        <dbReference type="ARBA" id="ARBA00022519"/>
    </source>
</evidence>
<proteinExistence type="inferred from homology"/>
<keyword evidence="14" id="KW-1133">Transmembrane helix</keyword>
<evidence type="ECO:0000256" key="10">
    <source>
        <dbReference type="ARBA" id="ARBA00044041"/>
    </source>
</evidence>
<evidence type="ECO:0000259" key="15">
    <source>
        <dbReference type="SMART" id="SM00014"/>
    </source>
</evidence>
<dbReference type="InterPro" id="IPR036938">
    <property type="entry name" value="PAP2/HPO_sf"/>
</dbReference>
<evidence type="ECO:0000256" key="3">
    <source>
        <dbReference type="ARBA" id="ARBA00022475"/>
    </source>
</evidence>
<comment type="pathway">
    <text evidence="2">Bacterial outer membrane biogenesis; LPS core biosynthesis.</text>
</comment>
<dbReference type="InterPro" id="IPR002201">
    <property type="entry name" value="Glyco_trans_9"/>
</dbReference>
<dbReference type="InterPro" id="IPR051199">
    <property type="entry name" value="LPS_LOS_Heptosyltrfase"/>
</dbReference>
<comment type="similarity">
    <text evidence="9">Belongs to the glycosyltransferase 9 family.</text>
</comment>
<gene>
    <name evidence="16" type="ORF">NSPWAT_1102</name>
</gene>
<comment type="subcellular location">
    <subcellularLocation>
        <location evidence="1">Cell inner membrane</location>
        <topology evidence="1">Peripheral membrane protein</topology>
        <orientation evidence="1">Cytoplasmic side</orientation>
    </subcellularLocation>
</comment>
<dbReference type="Gene3D" id="3.40.50.2000">
    <property type="entry name" value="Glycogen Phosphorylase B"/>
    <property type="match status" value="2"/>
</dbReference>
<dbReference type="InterPro" id="IPR011908">
    <property type="entry name" value="LipoPS_heptosylTferase-I"/>
</dbReference>
<dbReference type="Pfam" id="PF01569">
    <property type="entry name" value="PAP2"/>
    <property type="match status" value="1"/>
</dbReference>
<evidence type="ECO:0000256" key="13">
    <source>
        <dbReference type="ARBA" id="ARBA00049201"/>
    </source>
</evidence>
<name>A0ABN8W3M9_9BACT</name>
<dbReference type="EC" id="2.4.99.23" evidence="10"/>
<keyword evidence="4" id="KW-0997">Cell inner membrane</keyword>
<feature type="transmembrane region" description="Helical" evidence="14">
    <location>
        <begin position="127"/>
        <end position="151"/>
    </location>
</feature>
<dbReference type="GO" id="GO:0016757">
    <property type="term" value="F:glycosyltransferase activity"/>
    <property type="evidence" value="ECO:0007669"/>
    <property type="project" value="UniProtKB-KW"/>
</dbReference>
<evidence type="ECO:0000256" key="8">
    <source>
        <dbReference type="ARBA" id="ARBA00023136"/>
    </source>
</evidence>
<evidence type="ECO:0000256" key="12">
    <source>
        <dbReference type="ARBA" id="ARBA00044330"/>
    </source>
</evidence>
<evidence type="ECO:0000313" key="16">
    <source>
        <dbReference type="EMBL" id="CAI2717961.1"/>
    </source>
</evidence>
<dbReference type="Pfam" id="PF01075">
    <property type="entry name" value="Glyco_transf_9"/>
    <property type="match status" value="1"/>
</dbReference>
<evidence type="ECO:0000256" key="11">
    <source>
        <dbReference type="ARBA" id="ARBA00044190"/>
    </source>
</evidence>
<feature type="transmembrane region" description="Helical" evidence="14">
    <location>
        <begin position="48"/>
        <end position="64"/>
    </location>
</feature>
<reference evidence="16 17" key="1">
    <citation type="submission" date="2022-09" db="EMBL/GenBank/DDBJ databases">
        <authorList>
            <person name="Kop L."/>
        </authorList>
    </citation>
    <scope>NUCLEOTIDE SEQUENCE [LARGE SCALE GENOMIC DNA]</scope>
    <source>
        <strain evidence="16 17">347</strain>
    </source>
</reference>
<evidence type="ECO:0000256" key="9">
    <source>
        <dbReference type="ARBA" id="ARBA00043995"/>
    </source>
</evidence>
<dbReference type="Proteomes" id="UP001157733">
    <property type="component" value="Chromosome"/>
</dbReference>
<evidence type="ECO:0000256" key="14">
    <source>
        <dbReference type="SAM" id="Phobius"/>
    </source>
</evidence>
<dbReference type="CDD" id="cd03789">
    <property type="entry name" value="GT9_LPS_heptosyltransferase"/>
    <property type="match status" value="1"/>
</dbReference>
<dbReference type="Gene3D" id="1.20.144.10">
    <property type="entry name" value="Phosphatidic acid phosphatase type 2/haloperoxidase"/>
    <property type="match status" value="1"/>
</dbReference>